<evidence type="ECO:0000313" key="3">
    <source>
        <dbReference type="EMBL" id="TDS86873.1"/>
    </source>
</evidence>
<dbReference type="RefSeq" id="WP_133725856.1">
    <property type="nucleotide sequence ID" value="NZ_SOAN01000002.1"/>
</dbReference>
<feature type="transmembrane region" description="Helical" evidence="2">
    <location>
        <begin position="116"/>
        <end position="141"/>
    </location>
</feature>
<keyword evidence="2" id="KW-0812">Transmembrane</keyword>
<keyword evidence="4" id="KW-1185">Reference proteome</keyword>
<accession>A0A4R7G5W1</accession>
<reference evidence="3 4" key="1">
    <citation type="submission" date="2019-03" db="EMBL/GenBank/DDBJ databases">
        <title>Genomic Encyclopedia of Type Strains, Phase III (KMG-III): the genomes of soil and plant-associated and newly described type strains.</title>
        <authorList>
            <person name="Whitman W."/>
        </authorList>
    </citation>
    <scope>NUCLEOTIDE SEQUENCE [LARGE SCALE GENOMIC DNA]</scope>
    <source>
        <strain evidence="3 4">DSM 27373</strain>
    </source>
</reference>
<keyword evidence="2" id="KW-1133">Transmembrane helix</keyword>
<sequence>MKHPTALIWCAGLLGLLNAAPSYYWAAGGDALLGSIGQWLIDLRAEMPGLTGLALLGIALGKTGAAVVPIVAAHQLTSRRPTSRRVRSRTASSEGLSPVRRRPASREERCWNLSRLVAAGLIVYGAAGLLVNAGLLLWPGLDLQDPTARLGQALLWYPMLLLWGLVLAAGLRRLRASVAV</sequence>
<evidence type="ECO:0000256" key="1">
    <source>
        <dbReference type="SAM" id="MobiDB-lite"/>
    </source>
</evidence>
<evidence type="ECO:0000256" key="2">
    <source>
        <dbReference type="SAM" id="Phobius"/>
    </source>
</evidence>
<dbReference type="AlphaFoldDB" id="A0A4R7G5W1"/>
<keyword evidence="2" id="KW-0472">Membrane</keyword>
<feature type="transmembrane region" description="Helical" evidence="2">
    <location>
        <begin position="153"/>
        <end position="171"/>
    </location>
</feature>
<protein>
    <submittedName>
        <fullName evidence="3">Uncharacterized protein DUF3995</fullName>
    </submittedName>
</protein>
<organism evidence="3 4">
    <name type="scientific">Nesterenkonia aurantiaca</name>
    <dbReference type="NCBI Taxonomy" id="1436010"/>
    <lineage>
        <taxon>Bacteria</taxon>
        <taxon>Bacillati</taxon>
        <taxon>Actinomycetota</taxon>
        <taxon>Actinomycetes</taxon>
        <taxon>Micrococcales</taxon>
        <taxon>Micrococcaceae</taxon>
        <taxon>Nesterenkonia</taxon>
    </lineage>
</organism>
<gene>
    <name evidence="3" type="ORF">EV640_102168</name>
</gene>
<evidence type="ECO:0000313" key="4">
    <source>
        <dbReference type="Proteomes" id="UP000294506"/>
    </source>
</evidence>
<dbReference type="Proteomes" id="UP000294506">
    <property type="component" value="Unassembled WGS sequence"/>
</dbReference>
<proteinExistence type="predicted"/>
<dbReference type="EMBL" id="SOAN01000002">
    <property type="protein sequence ID" value="TDS86873.1"/>
    <property type="molecule type" value="Genomic_DNA"/>
</dbReference>
<comment type="caution">
    <text evidence="3">The sequence shown here is derived from an EMBL/GenBank/DDBJ whole genome shotgun (WGS) entry which is preliminary data.</text>
</comment>
<feature type="region of interest" description="Disordered" evidence="1">
    <location>
        <begin position="79"/>
        <end position="101"/>
    </location>
</feature>
<name>A0A4R7G5W1_9MICC</name>
<feature type="transmembrane region" description="Helical" evidence="2">
    <location>
        <begin position="53"/>
        <end position="77"/>
    </location>
</feature>